<comment type="caution">
    <text evidence="1">The sequence shown here is derived from an EMBL/GenBank/DDBJ whole genome shotgun (WGS) entry which is preliminary data.</text>
</comment>
<sequence length="104" mass="11495">MSRFQSVQSCSVHLAFHFSDKIIQVHCTCQMRAPIAKKLERLACPTIHFTKKVTLTALSLYFPIRSPLLASRKLIDKTSSNHASKIGNCSIHFSLLGLAAPSVV</sequence>
<evidence type="ECO:0000313" key="1">
    <source>
        <dbReference type="EMBL" id="CCI11189.1"/>
    </source>
</evidence>
<dbReference type="AlphaFoldDB" id="A0A024FWZ8"/>
<name>A0A024FWZ8_9STRA</name>
<dbReference type="EMBL" id="CAIX01000591">
    <property type="protein sequence ID" value="CCI11189.1"/>
    <property type="molecule type" value="Genomic_DNA"/>
</dbReference>
<organism evidence="1 2">
    <name type="scientific">Albugo candida</name>
    <dbReference type="NCBI Taxonomy" id="65357"/>
    <lineage>
        <taxon>Eukaryota</taxon>
        <taxon>Sar</taxon>
        <taxon>Stramenopiles</taxon>
        <taxon>Oomycota</taxon>
        <taxon>Peronosporomycetes</taxon>
        <taxon>Albuginales</taxon>
        <taxon>Albuginaceae</taxon>
        <taxon>Albugo</taxon>
    </lineage>
</organism>
<proteinExistence type="predicted"/>
<gene>
    <name evidence="1" type="ORF">BN9_125260</name>
</gene>
<protein>
    <submittedName>
        <fullName evidence="1">Uncharacterized protein</fullName>
    </submittedName>
</protein>
<dbReference type="InParanoid" id="A0A024FWZ8"/>
<dbReference type="Proteomes" id="UP000053237">
    <property type="component" value="Unassembled WGS sequence"/>
</dbReference>
<accession>A0A024FWZ8</accession>
<keyword evidence="2" id="KW-1185">Reference proteome</keyword>
<evidence type="ECO:0000313" key="2">
    <source>
        <dbReference type="Proteomes" id="UP000053237"/>
    </source>
</evidence>
<reference evidence="1 2" key="1">
    <citation type="submission" date="2012-05" db="EMBL/GenBank/DDBJ databases">
        <title>Recombination and specialization in a pathogen metapopulation.</title>
        <authorList>
            <person name="Gardiner A."/>
            <person name="Kemen E."/>
            <person name="Schultz-Larsen T."/>
            <person name="MacLean D."/>
            <person name="Van Oosterhout C."/>
            <person name="Jones J.D.G."/>
        </authorList>
    </citation>
    <scope>NUCLEOTIDE SEQUENCE [LARGE SCALE GENOMIC DNA]</scope>
    <source>
        <strain evidence="1 2">Ac Nc2</strain>
    </source>
</reference>